<sequence length="435" mass="46579">MILGFVAAHISTVTAAGDLRSHLTRIKTTGMRSQRLSSVRGNLHRMGMAAGRAERGEPFDRTEYDAARAAAEFDLARLRELTSADETEQLAHEDEVARTTRQAEVAIERSAALLAAGDLRGSHEASSQPIVHAADASIERLSALQMSEAEEESQRVDDTHRRLRHLSPMFDAAAAGFALLLLGLAIKAARQHARLTEEANQVAEQRAAELELFAVRVAHDLRNPLGGLALRTELGIERFASSAPFKEELQRTKRAIDRMNRIIDGLLTFARSGGHPQPDASAVVSEVLVDVASDFVTEAEVAHVELVIEPPPTMTVACSAGPLSSILGNLIRNALKFVGDGTNGNRRVVVRASSTGNRNEAVTIEVEDTGPGIPAGMEESIFDPFVRARTSDGKPGLGLGLATVKRLVEAHHGHITVRPGPSGRGACFAVVLPVA</sequence>
<evidence type="ECO:0000313" key="10">
    <source>
        <dbReference type="EMBL" id="AKU93566.1"/>
    </source>
</evidence>
<dbReference type="KEGG" id="llu:AKJ09_00230"/>
<dbReference type="GO" id="GO:0030295">
    <property type="term" value="F:protein kinase activator activity"/>
    <property type="evidence" value="ECO:0007669"/>
    <property type="project" value="TreeGrafter"/>
</dbReference>
<keyword evidence="5" id="KW-0547">Nucleotide-binding</keyword>
<evidence type="ECO:0000256" key="7">
    <source>
        <dbReference type="ARBA" id="ARBA00022840"/>
    </source>
</evidence>
<evidence type="ECO:0000313" key="11">
    <source>
        <dbReference type="Proteomes" id="UP000064967"/>
    </source>
</evidence>
<reference evidence="10 11" key="1">
    <citation type="submission" date="2015-08" db="EMBL/GenBank/DDBJ databases">
        <authorList>
            <person name="Babu N.S."/>
            <person name="Beckwith C.J."/>
            <person name="Beseler K.G."/>
            <person name="Brison A."/>
            <person name="Carone J.V."/>
            <person name="Caskin T.P."/>
            <person name="Diamond M."/>
            <person name="Durham M.E."/>
            <person name="Foxe J.M."/>
            <person name="Go M."/>
            <person name="Henderson B.A."/>
            <person name="Jones I.B."/>
            <person name="McGettigan J.A."/>
            <person name="Micheletti S.J."/>
            <person name="Nasrallah M.E."/>
            <person name="Ortiz D."/>
            <person name="Piller C.R."/>
            <person name="Privatt S.R."/>
            <person name="Schneider S.L."/>
            <person name="Sharp S."/>
            <person name="Smith T.C."/>
            <person name="Stanton J.D."/>
            <person name="Ullery H.E."/>
            <person name="Wilson R.J."/>
            <person name="Serrano M.G."/>
            <person name="Buck G."/>
            <person name="Lee V."/>
            <person name="Wang Y."/>
            <person name="Carvalho R."/>
            <person name="Voegtly L."/>
            <person name="Shi R."/>
            <person name="Duckworth R."/>
            <person name="Johnson A."/>
            <person name="Loviza R."/>
            <person name="Walstead R."/>
            <person name="Shah Z."/>
            <person name="Kiflezghi M."/>
            <person name="Wade K."/>
            <person name="Ball S.L."/>
            <person name="Bradley K.W."/>
            <person name="Asai D.J."/>
            <person name="Bowman C.A."/>
            <person name="Russell D.A."/>
            <person name="Pope W.H."/>
            <person name="Jacobs-Sera D."/>
            <person name="Hendrix R.W."/>
            <person name="Hatfull G.F."/>
        </authorList>
    </citation>
    <scope>NUCLEOTIDE SEQUENCE [LARGE SCALE GENOMIC DNA]</scope>
    <source>
        <strain evidence="10 11">DSM 27648</strain>
    </source>
</reference>
<comment type="catalytic activity">
    <reaction evidence="1">
        <text>ATP + protein L-histidine = ADP + protein N-phospho-L-histidine.</text>
        <dbReference type="EC" id="2.7.13.3"/>
    </reaction>
</comment>
<dbReference type="GO" id="GO:0000156">
    <property type="term" value="F:phosphorelay response regulator activity"/>
    <property type="evidence" value="ECO:0007669"/>
    <property type="project" value="TreeGrafter"/>
</dbReference>
<dbReference type="InterPro" id="IPR050351">
    <property type="entry name" value="BphY/WalK/GraS-like"/>
</dbReference>
<dbReference type="EMBL" id="CP012333">
    <property type="protein sequence ID" value="AKU93566.1"/>
    <property type="molecule type" value="Genomic_DNA"/>
</dbReference>
<dbReference type="SUPFAM" id="SSF55874">
    <property type="entry name" value="ATPase domain of HSP90 chaperone/DNA topoisomerase II/histidine kinase"/>
    <property type="match status" value="1"/>
</dbReference>
<gene>
    <name evidence="10" type="ORF">AKJ09_00230</name>
</gene>
<dbReference type="Pfam" id="PF02518">
    <property type="entry name" value="HATPase_c"/>
    <property type="match status" value="1"/>
</dbReference>
<evidence type="ECO:0000259" key="9">
    <source>
        <dbReference type="PROSITE" id="PS50109"/>
    </source>
</evidence>
<dbReference type="Gene3D" id="1.10.287.130">
    <property type="match status" value="1"/>
</dbReference>
<evidence type="ECO:0000256" key="2">
    <source>
        <dbReference type="ARBA" id="ARBA00012438"/>
    </source>
</evidence>
<dbReference type="Pfam" id="PF00512">
    <property type="entry name" value="HisKA"/>
    <property type="match status" value="1"/>
</dbReference>
<dbReference type="InterPro" id="IPR036890">
    <property type="entry name" value="HATPase_C_sf"/>
</dbReference>
<dbReference type="SMART" id="SM00387">
    <property type="entry name" value="HATPase_c"/>
    <property type="match status" value="1"/>
</dbReference>
<dbReference type="InterPro" id="IPR003594">
    <property type="entry name" value="HATPase_dom"/>
</dbReference>
<keyword evidence="7" id="KW-0067">ATP-binding</keyword>
<dbReference type="GO" id="GO:0000155">
    <property type="term" value="F:phosphorelay sensor kinase activity"/>
    <property type="evidence" value="ECO:0007669"/>
    <property type="project" value="InterPro"/>
</dbReference>
<evidence type="ECO:0000256" key="6">
    <source>
        <dbReference type="ARBA" id="ARBA00022777"/>
    </source>
</evidence>
<keyword evidence="11" id="KW-1185">Reference proteome</keyword>
<dbReference type="PANTHER" id="PTHR42878:SF7">
    <property type="entry name" value="SENSOR HISTIDINE KINASE GLRK"/>
    <property type="match status" value="1"/>
</dbReference>
<protein>
    <recommendedName>
        <fullName evidence="2">histidine kinase</fullName>
        <ecNumber evidence="2">2.7.13.3</ecNumber>
    </recommendedName>
</protein>
<dbReference type="Gene3D" id="3.30.565.10">
    <property type="entry name" value="Histidine kinase-like ATPase, C-terminal domain"/>
    <property type="match status" value="1"/>
</dbReference>
<dbReference type="CDD" id="cd00082">
    <property type="entry name" value="HisKA"/>
    <property type="match status" value="1"/>
</dbReference>
<accession>A0A0K1PJH9</accession>
<organism evidence="10 11">
    <name type="scientific">Labilithrix luteola</name>
    <dbReference type="NCBI Taxonomy" id="1391654"/>
    <lineage>
        <taxon>Bacteria</taxon>
        <taxon>Pseudomonadati</taxon>
        <taxon>Myxococcota</taxon>
        <taxon>Polyangia</taxon>
        <taxon>Polyangiales</taxon>
        <taxon>Labilitrichaceae</taxon>
        <taxon>Labilithrix</taxon>
    </lineage>
</organism>
<dbReference type="SUPFAM" id="SSF47384">
    <property type="entry name" value="Homodimeric domain of signal transducing histidine kinase"/>
    <property type="match status" value="1"/>
</dbReference>
<keyword evidence="3" id="KW-0597">Phosphoprotein</keyword>
<name>A0A0K1PJH9_9BACT</name>
<dbReference type="PROSITE" id="PS50109">
    <property type="entry name" value="HIS_KIN"/>
    <property type="match status" value="1"/>
</dbReference>
<evidence type="ECO:0000256" key="1">
    <source>
        <dbReference type="ARBA" id="ARBA00000085"/>
    </source>
</evidence>
<dbReference type="GO" id="GO:0005524">
    <property type="term" value="F:ATP binding"/>
    <property type="evidence" value="ECO:0007669"/>
    <property type="project" value="UniProtKB-KW"/>
</dbReference>
<evidence type="ECO:0000256" key="8">
    <source>
        <dbReference type="ARBA" id="ARBA00023012"/>
    </source>
</evidence>
<proteinExistence type="predicted"/>
<dbReference type="InterPro" id="IPR004358">
    <property type="entry name" value="Sig_transdc_His_kin-like_C"/>
</dbReference>
<dbReference type="CDD" id="cd00075">
    <property type="entry name" value="HATPase"/>
    <property type="match status" value="1"/>
</dbReference>
<keyword evidence="4" id="KW-0808">Transferase</keyword>
<keyword evidence="8" id="KW-0902">Two-component regulatory system</keyword>
<dbReference type="AlphaFoldDB" id="A0A0K1PJH9"/>
<evidence type="ECO:0000256" key="4">
    <source>
        <dbReference type="ARBA" id="ARBA00022679"/>
    </source>
</evidence>
<dbReference type="EC" id="2.7.13.3" evidence="2"/>
<dbReference type="InterPro" id="IPR036097">
    <property type="entry name" value="HisK_dim/P_sf"/>
</dbReference>
<evidence type="ECO:0000256" key="3">
    <source>
        <dbReference type="ARBA" id="ARBA00022553"/>
    </source>
</evidence>
<dbReference type="PRINTS" id="PR00344">
    <property type="entry name" value="BCTRLSENSOR"/>
</dbReference>
<dbReference type="PANTHER" id="PTHR42878">
    <property type="entry name" value="TWO-COMPONENT HISTIDINE KINASE"/>
    <property type="match status" value="1"/>
</dbReference>
<dbReference type="SMART" id="SM00388">
    <property type="entry name" value="HisKA"/>
    <property type="match status" value="1"/>
</dbReference>
<dbReference type="InterPro" id="IPR003661">
    <property type="entry name" value="HisK_dim/P_dom"/>
</dbReference>
<feature type="domain" description="Histidine kinase" evidence="9">
    <location>
        <begin position="216"/>
        <end position="435"/>
    </location>
</feature>
<dbReference type="Proteomes" id="UP000064967">
    <property type="component" value="Chromosome"/>
</dbReference>
<evidence type="ECO:0000256" key="5">
    <source>
        <dbReference type="ARBA" id="ARBA00022741"/>
    </source>
</evidence>
<dbReference type="STRING" id="1391654.AKJ09_00230"/>
<dbReference type="GO" id="GO:0007234">
    <property type="term" value="P:osmosensory signaling via phosphorelay pathway"/>
    <property type="evidence" value="ECO:0007669"/>
    <property type="project" value="TreeGrafter"/>
</dbReference>
<keyword evidence="6 10" id="KW-0418">Kinase</keyword>
<dbReference type="InterPro" id="IPR005467">
    <property type="entry name" value="His_kinase_dom"/>
</dbReference>